<comment type="caution">
    <text evidence="1">The sequence shown here is derived from an EMBL/GenBank/DDBJ whole genome shotgun (WGS) entry which is preliminary data.</text>
</comment>
<evidence type="ECO:0000313" key="2">
    <source>
        <dbReference type="Proteomes" id="UP000238034"/>
    </source>
</evidence>
<dbReference type="RefSeq" id="WP_106290930.1">
    <property type="nucleotide sequence ID" value="NZ_PVTH01000001.1"/>
</dbReference>
<dbReference type="OrthoDB" id="1524666at2"/>
<dbReference type="Proteomes" id="UP000238034">
    <property type="component" value="Unassembled WGS sequence"/>
</dbReference>
<reference evidence="1 2" key="1">
    <citation type="submission" date="2018-03" db="EMBL/GenBank/DDBJ databases">
        <title>Genomic Encyclopedia of Type Strains, Phase III (KMG-III): the genomes of soil and plant-associated and newly described type strains.</title>
        <authorList>
            <person name="Whitman W."/>
        </authorList>
    </citation>
    <scope>NUCLEOTIDE SEQUENCE [LARGE SCALE GENOMIC DNA]</scope>
    <source>
        <strain evidence="1 2">CGMCC 1.9313</strain>
    </source>
</reference>
<dbReference type="EMBL" id="PVTH01000001">
    <property type="protein sequence ID" value="PRY55481.1"/>
    <property type="molecule type" value="Genomic_DNA"/>
</dbReference>
<dbReference type="AlphaFoldDB" id="A0A2T0UC12"/>
<name>A0A2T0UC12_9SPHI</name>
<gene>
    <name evidence="1" type="ORF">B0I27_101452</name>
</gene>
<protein>
    <submittedName>
        <fullName evidence="1">Uncharacterized protein</fullName>
    </submittedName>
</protein>
<proteinExistence type="predicted"/>
<sequence>MAITYTQHTLEKLEVLLKDLQYKLRYEKGNFKTAACILDKNKVVVVNRFSTLESKINVLAGLIQEIEVDEDSLNEKQKQFLYTLKKSTLQL</sequence>
<organism evidence="1 2">
    <name type="scientific">Arcticibacter pallidicorallinus</name>
    <dbReference type="NCBI Taxonomy" id="1259464"/>
    <lineage>
        <taxon>Bacteria</taxon>
        <taxon>Pseudomonadati</taxon>
        <taxon>Bacteroidota</taxon>
        <taxon>Sphingobacteriia</taxon>
        <taxon>Sphingobacteriales</taxon>
        <taxon>Sphingobacteriaceae</taxon>
        <taxon>Arcticibacter</taxon>
    </lineage>
</organism>
<accession>A0A2T0UC12</accession>
<evidence type="ECO:0000313" key="1">
    <source>
        <dbReference type="EMBL" id="PRY55481.1"/>
    </source>
</evidence>
<keyword evidence="2" id="KW-1185">Reference proteome</keyword>